<dbReference type="GO" id="GO:0031071">
    <property type="term" value="F:cysteine desulfurase activity"/>
    <property type="evidence" value="ECO:0007669"/>
    <property type="project" value="UniProtKB-EC"/>
</dbReference>
<dbReference type="Pfam" id="PF00266">
    <property type="entry name" value="Aminotran_5"/>
    <property type="match status" value="1"/>
</dbReference>
<protein>
    <recommendedName>
        <fullName evidence="3">cysteine desulfurase</fullName>
        <ecNumber evidence="3">2.8.1.7</ecNumber>
    </recommendedName>
</protein>
<dbReference type="InterPro" id="IPR015421">
    <property type="entry name" value="PyrdxlP-dep_Trfase_major"/>
</dbReference>
<dbReference type="PIRSF" id="PIRSF005572">
    <property type="entry name" value="NifS"/>
    <property type="match status" value="1"/>
</dbReference>
<dbReference type="Proteomes" id="UP000253975">
    <property type="component" value="Unassembled WGS sequence"/>
</dbReference>
<dbReference type="PANTHER" id="PTHR11601:SF34">
    <property type="entry name" value="CYSTEINE DESULFURASE"/>
    <property type="match status" value="1"/>
</dbReference>
<evidence type="ECO:0000256" key="6">
    <source>
        <dbReference type="ARBA" id="ARBA00022898"/>
    </source>
</evidence>
<comment type="cofactor">
    <cofactor evidence="1 10">
        <name>pyridoxal 5'-phosphate</name>
        <dbReference type="ChEBI" id="CHEBI:597326"/>
    </cofactor>
</comment>
<gene>
    <name evidence="12" type="ORF">C1881_03085</name>
</gene>
<comment type="caution">
    <text evidence="12">The sequence shown here is derived from an EMBL/GenBank/DDBJ whole genome shotgun (WGS) entry which is preliminary data.</text>
</comment>
<dbReference type="Gene3D" id="3.40.640.10">
    <property type="entry name" value="Type I PLP-dependent aspartate aminotransferase-like (Major domain)"/>
    <property type="match status" value="1"/>
</dbReference>
<keyword evidence="6" id="KW-0663">Pyridoxal phosphate</keyword>
<dbReference type="GO" id="GO:0046872">
    <property type="term" value="F:metal ion binding"/>
    <property type="evidence" value="ECO:0007669"/>
    <property type="project" value="UniProtKB-KW"/>
</dbReference>
<evidence type="ECO:0000256" key="5">
    <source>
        <dbReference type="ARBA" id="ARBA00022723"/>
    </source>
</evidence>
<dbReference type="Gene3D" id="3.90.1150.10">
    <property type="entry name" value="Aspartate Aminotransferase, domain 1"/>
    <property type="match status" value="1"/>
</dbReference>
<keyword evidence="7" id="KW-0408">Iron</keyword>
<dbReference type="PROSITE" id="PS00595">
    <property type="entry name" value="AA_TRANSFER_CLASS_5"/>
    <property type="match status" value="1"/>
</dbReference>
<evidence type="ECO:0000256" key="1">
    <source>
        <dbReference type="ARBA" id="ARBA00001933"/>
    </source>
</evidence>
<name>A0A369LL31_9ACTN</name>
<dbReference type="EMBL" id="PPTO01000003">
    <property type="protein sequence ID" value="RDB60331.1"/>
    <property type="molecule type" value="Genomic_DNA"/>
</dbReference>
<comment type="catalytic activity">
    <reaction evidence="9">
        <text>(sulfur carrier)-H + L-cysteine = (sulfur carrier)-SH + L-alanine</text>
        <dbReference type="Rhea" id="RHEA:43892"/>
        <dbReference type="Rhea" id="RHEA-COMP:14737"/>
        <dbReference type="Rhea" id="RHEA-COMP:14739"/>
        <dbReference type="ChEBI" id="CHEBI:29917"/>
        <dbReference type="ChEBI" id="CHEBI:35235"/>
        <dbReference type="ChEBI" id="CHEBI:57972"/>
        <dbReference type="ChEBI" id="CHEBI:64428"/>
        <dbReference type="EC" id="2.8.1.7"/>
    </reaction>
</comment>
<evidence type="ECO:0000256" key="2">
    <source>
        <dbReference type="ARBA" id="ARBA00006490"/>
    </source>
</evidence>
<dbReference type="InterPro" id="IPR015422">
    <property type="entry name" value="PyrdxlP-dep_Trfase_small"/>
</dbReference>
<evidence type="ECO:0000256" key="4">
    <source>
        <dbReference type="ARBA" id="ARBA00022679"/>
    </source>
</evidence>
<dbReference type="GO" id="GO:0051536">
    <property type="term" value="F:iron-sulfur cluster binding"/>
    <property type="evidence" value="ECO:0007669"/>
    <property type="project" value="UniProtKB-KW"/>
</dbReference>
<reference evidence="12 13" key="1">
    <citation type="journal article" date="2018" name="Elife">
        <title>Discovery and characterization of a prevalent human gut bacterial enzyme sufficient for the inactivation of a family of plant toxins.</title>
        <authorList>
            <person name="Koppel N."/>
            <person name="Bisanz J.E."/>
            <person name="Pandelia M.E."/>
            <person name="Turnbaugh P.J."/>
            <person name="Balskus E.P."/>
        </authorList>
    </citation>
    <scope>NUCLEOTIDE SEQUENCE [LARGE SCALE GENOMIC DNA]</scope>
    <source>
        <strain evidence="12 13">OB21 GAM31</strain>
    </source>
</reference>
<evidence type="ECO:0000313" key="12">
    <source>
        <dbReference type="EMBL" id="RDB60331.1"/>
    </source>
</evidence>
<feature type="domain" description="Aminotransferase class V" evidence="11">
    <location>
        <begin position="9"/>
        <end position="387"/>
    </location>
</feature>
<dbReference type="AlphaFoldDB" id="A0A369LL31"/>
<evidence type="ECO:0000256" key="8">
    <source>
        <dbReference type="ARBA" id="ARBA00023014"/>
    </source>
</evidence>
<keyword evidence="8" id="KW-0411">Iron-sulfur</keyword>
<evidence type="ECO:0000259" key="11">
    <source>
        <dbReference type="Pfam" id="PF00266"/>
    </source>
</evidence>
<keyword evidence="5" id="KW-0479">Metal-binding</keyword>
<organism evidence="12 13">
    <name type="scientific">Slackia isoflavoniconvertens</name>
    <dbReference type="NCBI Taxonomy" id="572010"/>
    <lineage>
        <taxon>Bacteria</taxon>
        <taxon>Bacillati</taxon>
        <taxon>Actinomycetota</taxon>
        <taxon>Coriobacteriia</taxon>
        <taxon>Eggerthellales</taxon>
        <taxon>Eggerthellaceae</taxon>
        <taxon>Slackia</taxon>
    </lineage>
</organism>
<dbReference type="InterPro" id="IPR016454">
    <property type="entry name" value="Cysteine_dSase"/>
</dbReference>
<evidence type="ECO:0000256" key="3">
    <source>
        <dbReference type="ARBA" id="ARBA00012239"/>
    </source>
</evidence>
<evidence type="ECO:0000256" key="7">
    <source>
        <dbReference type="ARBA" id="ARBA00023004"/>
    </source>
</evidence>
<comment type="similarity">
    <text evidence="2">Belongs to the class-V pyridoxal-phosphate-dependent aminotransferase family. NifS/IscS subfamily.</text>
</comment>
<evidence type="ECO:0000256" key="9">
    <source>
        <dbReference type="ARBA" id="ARBA00050776"/>
    </source>
</evidence>
<dbReference type="Gene3D" id="1.10.260.50">
    <property type="match status" value="1"/>
</dbReference>
<keyword evidence="4" id="KW-0808">Transferase</keyword>
<dbReference type="SUPFAM" id="SSF53383">
    <property type="entry name" value="PLP-dependent transferases"/>
    <property type="match status" value="1"/>
</dbReference>
<proteinExistence type="inferred from homology"/>
<evidence type="ECO:0000313" key="13">
    <source>
        <dbReference type="Proteomes" id="UP000253975"/>
    </source>
</evidence>
<dbReference type="EC" id="2.8.1.7" evidence="3"/>
<accession>A0A369LL31</accession>
<dbReference type="RefSeq" id="WP_114615067.1">
    <property type="nucleotide sequence ID" value="NZ_PPTO01000003.1"/>
</dbReference>
<dbReference type="PANTHER" id="PTHR11601">
    <property type="entry name" value="CYSTEINE DESULFURYLASE FAMILY MEMBER"/>
    <property type="match status" value="1"/>
</dbReference>
<sequence length="396" mass="41529">MQAMQTKRIYLDNAATTPLCDAAAKAMAPYMESGAQAPFGNANSLHSIGREAFSALEDARARVARALKAHRPDEIVFTGGATESDNSAIVGMALGAREKARLAGKHGPFKVVASRIEHEAVLETSHMLRALGFEFELVDNDGLGRVTPEALKRVVDENTLVVSVMAANNEVGTIEPVAELCSVAHAAGALFHVDAVQALGKIPVDLKGWGVDAASFSAHKVGGPKGVGVLYLAAKTPYVAYLPGGGQENGRRSGTQNVCGISGAAAAIEFAVAEQPAYAARARAMRDDLYARLNAIKRVVPSVCVPCGSEEFLPNIVNVCVRGFESQTLILQLDMRGICISGGSACASGSLDPSHVLSALGVERNLAQSELRVSIGVENTQADIDAFFEAFKEAIA</sequence>
<evidence type="ECO:0000256" key="10">
    <source>
        <dbReference type="RuleBase" id="RU004504"/>
    </source>
</evidence>
<dbReference type="InterPro" id="IPR020578">
    <property type="entry name" value="Aminotrans_V_PyrdxlP_BS"/>
</dbReference>
<dbReference type="InterPro" id="IPR015424">
    <property type="entry name" value="PyrdxlP-dep_Trfase"/>
</dbReference>
<dbReference type="InterPro" id="IPR000192">
    <property type="entry name" value="Aminotrans_V_dom"/>
</dbReference>